<reference evidence="2 3" key="1">
    <citation type="journal article" date="2013" name="PLoS ONE">
        <title>Lactobacillus paracasei comparative genomics: towards species pan-genome definition and exploitation of diversity.</title>
        <authorList>
            <person name="Smokvina T."/>
            <person name="Wels M."/>
            <person name="Polka J."/>
            <person name="Chervaux C."/>
            <person name="Brisse S."/>
            <person name="Boekhorst J."/>
            <person name="van Hylckama Vlieg J.E."/>
            <person name="Siezen R.J."/>
        </authorList>
    </citation>
    <scope>NUCLEOTIDE SEQUENCE [LARGE SCALE GENOMIC DNA]</scope>
    <source>
        <strain evidence="2 3">Lpp14</strain>
    </source>
</reference>
<sequence>MIPFIKMILLLKIKSVMVCSAATQRPFTMYIIPVYAYNLKYLKTAQMLLTQDYKQHLFIKRVVTRVRQLLNLFYNCIQKFHKIDATLT</sequence>
<protein>
    <recommendedName>
        <fullName evidence="4">Secreted protein</fullName>
    </recommendedName>
</protein>
<accession>A0A829GLL2</accession>
<dbReference type="EMBL" id="ANJZ01000352">
    <property type="protein sequence ID" value="EPC59406.1"/>
    <property type="molecule type" value="Genomic_DNA"/>
</dbReference>
<evidence type="ECO:0000256" key="1">
    <source>
        <dbReference type="SAM" id="SignalP"/>
    </source>
</evidence>
<dbReference type="Proteomes" id="UP000014264">
    <property type="component" value="Unassembled WGS sequence"/>
</dbReference>
<evidence type="ECO:0000313" key="2">
    <source>
        <dbReference type="EMBL" id="EPC59406.1"/>
    </source>
</evidence>
<organism evidence="2 3">
    <name type="scientific">Lacticaseibacillus paracasei subsp. paracasei Lpp14</name>
    <dbReference type="NCBI Taxonomy" id="1256204"/>
    <lineage>
        <taxon>Bacteria</taxon>
        <taxon>Bacillati</taxon>
        <taxon>Bacillota</taxon>
        <taxon>Bacilli</taxon>
        <taxon>Lactobacillales</taxon>
        <taxon>Lactobacillaceae</taxon>
        <taxon>Lacticaseibacillus</taxon>
    </lineage>
</organism>
<evidence type="ECO:0008006" key="4">
    <source>
        <dbReference type="Google" id="ProtNLM"/>
    </source>
</evidence>
<feature type="signal peptide" evidence="1">
    <location>
        <begin position="1"/>
        <end position="21"/>
    </location>
</feature>
<keyword evidence="1" id="KW-0732">Signal</keyword>
<gene>
    <name evidence="2" type="ORF">Lpp14_14281</name>
</gene>
<dbReference type="AlphaFoldDB" id="A0A829GLL2"/>
<comment type="caution">
    <text evidence="2">The sequence shown here is derived from an EMBL/GenBank/DDBJ whole genome shotgun (WGS) entry which is preliminary data.</text>
</comment>
<feature type="chain" id="PRO_5032443721" description="Secreted protein" evidence="1">
    <location>
        <begin position="22"/>
        <end position="88"/>
    </location>
</feature>
<name>A0A829GLL2_LACPA</name>
<evidence type="ECO:0000313" key="3">
    <source>
        <dbReference type="Proteomes" id="UP000014264"/>
    </source>
</evidence>
<proteinExistence type="predicted"/>